<gene>
    <name evidence="1" type="ORF">UFOVP88_46</name>
</gene>
<dbReference type="EMBL" id="LR796195">
    <property type="protein sequence ID" value="CAB4126406.1"/>
    <property type="molecule type" value="Genomic_DNA"/>
</dbReference>
<accession>A0A6J5KZM1</accession>
<sequence>MVKCILKGLQLKDVYSGEMEEFETEYNGIPEACAMWASGCKHCFLEDVSLWYSENGLEVPHRITNKYYDRYYYSRYIFDENGEEVGRNIWHFVNLDLYWSKIFHPDQPEVCVKKFGILVKKR</sequence>
<reference evidence="1" key="1">
    <citation type="submission" date="2020-04" db="EMBL/GenBank/DDBJ databases">
        <authorList>
            <person name="Chiriac C."/>
            <person name="Salcher M."/>
            <person name="Ghai R."/>
            <person name="Kavagutti S V."/>
        </authorList>
    </citation>
    <scope>NUCLEOTIDE SEQUENCE</scope>
</reference>
<organism evidence="1">
    <name type="scientific">uncultured Caudovirales phage</name>
    <dbReference type="NCBI Taxonomy" id="2100421"/>
    <lineage>
        <taxon>Viruses</taxon>
        <taxon>Duplodnaviria</taxon>
        <taxon>Heunggongvirae</taxon>
        <taxon>Uroviricota</taxon>
        <taxon>Caudoviricetes</taxon>
        <taxon>Peduoviridae</taxon>
        <taxon>Maltschvirus</taxon>
        <taxon>Maltschvirus maltsch</taxon>
    </lineage>
</organism>
<evidence type="ECO:0000313" key="1">
    <source>
        <dbReference type="EMBL" id="CAB4126406.1"/>
    </source>
</evidence>
<name>A0A6J5KZM1_9CAUD</name>
<protein>
    <submittedName>
        <fullName evidence="1">Uncharacterized protein</fullName>
    </submittedName>
</protein>
<proteinExistence type="predicted"/>